<evidence type="ECO:0000256" key="1">
    <source>
        <dbReference type="ARBA" id="ARBA00008668"/>
    </source>
</evidence>
<dbReference type="EMBL" id="CAWUPB010001160">
    <property type="protein sequence ID" value="CAK7340489.1"/>
    <property type="molecule type" value="Genomic_DNA"/>
</dbReference>
<dbReference type="GO" id="GO:0016298">
    <property type="term" value="F:lipase activity"/>
    <property type="evidence" value="ECO:0007669"/>
    <property type="project" value="TreeGrafter"/>
</dbReference>
<dbReference type="SUPFAM" id="SSF52266">
    <property type="entry name" value="SGNH hydrolase"/>
    <property type="match status" value="1"/>
</dbReference>
<keyword evidence="3" id="KW-0175">Coiled coil</keyword>
<dbReference type="AlphaFoldDB" id="A0AAV1RUV8"/>
<dbReference type="Gene3D" id="3.40.50.1110">
    <property type="entry name" value="SGNH hydrolase"/>
    <property type="match status" value="1"/>
</dbReference>
<proteinExistence type="inferred from homology"/>
<evidence type="ECO:0008006" key="7">
    <source>
        <dbReference type="Google" id="ProtNLM"/>
    </source>
</evidence>
<evidence type="ECO:0000256" key="3">
    <source>
        <dbReference type="SAM" id="Coils"/>
    </source>
</evidence>
<dbReference type="PANTHER" id="PTHR45966:SF13">
    <property type="entry name" value="GDSL ESTERASE_LIPASE"/>
    <property type="match status" value="1"/>
</dbReference>
<dbReference type="InterPro" id="IPR001087">
    <property type="entry name" value="GDSL"/>
</dbReference>
<dbReference type="Proteomes" id="UP001314170">
    <property type="component" value="Unassembled WGS sequence"/>
</dbReference>
<organism evidence="5 6">
    <name type="scientific">Dovyalis caffra</name>
    <dbReference type="NCBI Taxonomy" id="77055"/>
    <lineage>
        <taxon>Eukaryota</taxon>
        <taxon>Viridiplantae</taxon>
        <taxon>Streptophyta</taxon>
        <taxon>Embryophyta</taxon>
        <taxon>Tracheophyta</taxon>
        <taxon>Spermatophyta</taxon>
        <taxon>Magnoliopsida</taxon>
        <taxon>eudicotyledons</taxon>
        <taxon>Gunneridae</taxon>
        <taxon>Pentapetalae</taxon>
        <taxon>rosids</taxon>
        <taxon>fabids</taxon>
        <taxon>Malpighiales</taxon>
        <taxon>Salicaceae</taxon>
        <taxon>Flacourtieae</taxon>
        <taxon>Dovyalis</taxon>
    </lineage>
</organism>
<keyword evidence="6" id="KW-1185">Reference proteome</keyword>
<dbReference type="Pfam" id="PF00657">
    <property type="entry name" value="Lipase_GDSL"/>
    <property type="match status" value="1"/>
</dbReference>
<comment type="caution">
    <text evidence="5">The sequence shown here is derived from an EMBL/GenBank/DDBJ whole genome shotgun (WGS) entry which is preliminary data.</text>
</comment>
<sequence>MARLNTYMGHFFYLLVILALSISLKQCFALPEKTTSALFIFGDSTVDPGNNNYINTTVDMRADWKPYGQNGFFKAPTGRFSDGRVIVDFIAEYAKLPIIPPFYQSSADFTNGVNFASGGAGVLPHSNQGLVVDLQTQLKNFEEVQKSLTEKLGEVEAKELLSEAVYFISVGSNDYLAGYLGDPKMQEYYVPEVYVGMVIGNLTNAIQVLYEKGARKFGFLSLSPLGCLPVMRALNPKASEGGCFEAASGLALAHNNALNAVLTSLEQLLKGFKYCNSEFYAWLDDRISNPSNYGFKEGVTACCGTGPYGGVYSCGGKRKPTEYQLCDNVDDYVWWDSFHPTDRIHEQIAKTLWKNGPSVGPYNLEDLFFNKEKLTIADTVDASDGERFQ</sequence>
<keyword evidence="2 4" id="KW-0732">Signal</keyword>
<name>A0AAV1RUV8_9ROSI</name>
<evidence type="ECO:0000313" key="5">
    <source>
        <dbReference type="EMBL" id="CAK7340489.1"/>
    </source>
</evidence>
<evidence type="ECO:0000313" key="6">
    <source>
        <dbReference type="Proteomes" id="UP001314170"/>
    </source>
</evidence>
<dbReference type="InterPro" id="IPR044552">
    <property type="entry name" value="GLIP1-5/GLL25"/>
</dbReference>
<feature type="chain" id="PRO_5043505777" description="GDSL esterase/lipase 5-like" evidence="4">
    <location>
        <begin position="30"/>
        <end position="389"/>
    </location>
</feature>
<gene>
    <name evidence="5" type="ORF">DCAF_LOCUS15571</name>
</gene>
<protein>
    <recommendedName>
        <fullName evidence="7">GDSL esterase/lipase 5-like</fullName>
    </recommendedName>
</protein>
<dbReference type="InterPro" id="IPR036514">
    <property type="entry name" value="SGNH_hydro_sf"/>
</dbReference>
<evidence type="ECO:0000256" key="2">
    <source>
        <dbReference type="ARBA" id="ARBA00022729"/>
    </source>
</evidence>
<evidence type="ECO:0000256" key="4">
    <source>
        <dbReference type="SAM" id="SignalP"/>
    </source>
</evidence>
<feature type="signal peptide" evidence="4">
    <location>
        <begin position="1"/>
        <end position="29"/>
    </location>
</feature>
<dbReference type="PANTHER" id="PTHR45966">
    <property type="entry name" value="GDSL-LIKE LIPASE/ACYLHYDROLASE"/>
    <property type="match status" value="1"/>
</dbReference>
<comment type="similarity">
    <text evidence="1">Belongs to the 'GDSL' lipolytic enzyme family.</text>
</comment>
<accession>A0AAV1RUV8</accession>
<dbReference type="InterPro" id="IPR035669">
    <property type="entry name" value="SGNH_plant_lipase-like"/>
</dbReference>
<feature type="coiled-coil region" evidence="3">
    <location>
        <begin position="131"/>
        <end position="158"/>
    </location>
</feature>
<dbReference type="CDD" id="cd01837">
    <property type="entry name" value="SGNH_plant_lipase_like"/>
    <property type="match status" value="1"/>
</dbReference>
<reference evidence="5 6" key="1">
    <citation type="submission" date="2024-01" db="EMBL/GenBank/DDBJ databases">
        <authorList>
            <person name="Waweru B."/>
        </authorList>
    </citation>
    <scope>NUCLEOTIDE SEQUENCE [LARGE SCALE GENOMIC DNA]</scope>
</reference>